<keyword evidence="3" id="KW-1133">Transmembrane helix</keyword>
<keyword evidence="5" id="KW-1185">Reference proteome</keyword>
<evidence type="ECO:0000313" key="5">
    <source>
        <dbReference type="Proteomes" id="UP001223390"/>
    </source>
</evidence>
<dbReference type="Gene3D" id="2.60.40.1240">
    <property type="match status" value="1"/>
</dbReference>
<dbReference type="Proteomes" id="UP001223390">
    <property type="component" value="Unassembled WGS sequence"/>
</dbReference>
<feature type="compositionally biased region" description="Pro residues" evidence="2">
    <location>
        <begin position="40"/>
        <end position="62"/>
    </location>
</feature>
<feature type="region of interest" description="Disordered" evidence="2">
    <location>
        <begin position="98"/>
        <end position="138"/>
    </location>
</feature>
<name>A0ABT7H8L7_9ACTN</name>
<feature type="compositionally biased region" description="Low complexity" evidence="2">
    <location>
        <begin position="1"/>
        <end position="39"/>
    </location>
</feature>
<gene>
    <name evidence="4" type="ORF">QEZ40_000866</name>
</gene>
<evidence type="ECO:0000256" key="3">
    <source>
        <dbReference type="SAM" id="Phobius"/>
    </source>
</evidence>
<dbReference type="InterPro" id="IPR029050">
    <property type="entry name" value="Immunoprotect_excell_Ig-like"/>
</dbReference>
<protein>
    <recommendedName>
        <fullName evidence="6">DUF4352 domain-containing protein</fullName>
    </recommendedName>
</protein>
<sequence length="248" mass="25672">MTTPYPGRQPDQPYGGQPQQPYGQQPGYGYPQQPPAYGQQPPPPYGQQPPPPYGYPVPPQPPQKSNAGKIIGFGCGGLVLLSLVLFACGAVVTGASKSSAKKDTPITVPTAPGGSSAPNAAPMQPAPGNSDAPAGTADKNADVTLTASPAPFRPSVLAQSGDYTSVQVTIVNNAAKQVDVNVFYFEVTGEDGTRRQIELAASEDQIDTVKLAKGEKATGTITVKGKITAKTVTFRNGFVGKSYTAPVK</sequence>
<proteinExistence type="predicted"/>
<evidence type="ECO:0008006" key="6">
    <source>
        <dbReference type="Google" id="ProtNLM"/>
    </source>
</evidence>
<keyword evidence="3" id="KW-0812">Transmembrane</keyword>
<dbReference type="RefSeq" id="WP_285346812.1">
    <property type="nucleotide sequence ID" value="NZ_JASITI010000117.1"/>
</dbReference>
<reference evidence="4 5" key="1">
    <citation type="submission" date="2023-05" db="EMBL/GenBank/DDBJ databases">
        <title>Sequencing and Assembly of Streptomyces sp. NP73.</title>
        <authorList>
            <person name="Konwar A.N."/>
            <person name="Saikia K."/>
            <person name="Thakur D."/>
        </authorList>
    </citation>
    <scope>NUCLEOTIDE SEQUENCE [LARGE SCALE GENOMIC DNA]</scope>
    <source>
        <strain evidence="4 5">NP73</strain>
    </source>
</reference>
<organism evidence="4 5">
    <name type="scientific">Streptomyces katrae</name>
    <dbReference type="NCBI Taxonomy" id="68223"/>
    <lineage>
        <taxon>Bacteria</taxon>
        <taxon>Bacillati</taxon>
        <taxon>Actinomycetota</taxon>
        <taxon>Actinomycetes</taxon>
        <taxon>Kitasatosporales</taxon>
        <taxon>Streptomycetaceae</taxon>
        <taxon>Streptomyces</taxon>
    </lineage>
</organism>
<feature type="compositionally biased region" description="Low complexity" evidence="2">
    <location>
        <begin position="109"/>
        <end position="122"/>
    </location>
</feature>
<evidence type="ECO:0000256" key="2">
    <source>
        <dbReference type="SAM" id="MobiDB-lite"/>
    </source>
</evidence>
<dbReference type="EMBL" id="JASITI010000117">
    <property type="protein sequence ID" value="MDK9501424.1"/>
    <property type="molecule type" value="Genomic_DNA"/>
</dbReference>
<accession>A0ABT7H8L7</accession>
<keyword evidence="3" id="KW-0472">Membrane</keyword>
<keyword evidence="1" id="KW-0732">Signal</keyword>
<evidence type="ECO:0000313" key="4">
    <source>
        <dbReference type="EMBL" id="MDK9501424.1"/>
    </source>
</evidence>
<evidence type="ECO:0000256" key="1">
    <source>
        <dbReference type="ARBA" id="ARBA00022729"/>
    </source>
</evidence>
<comment type="caution">
    <text evidence="4">The sequence shown here is derived from an EMBL/GenBank/DDBJ whole genome shotgun (WGS) entry which is preliminary data.</text>
</comment>
<feature type="transmembrane region" description="Helical" evidence="3">
    <location>
        <begin position="70"/>
        <end position="92"/>
    </location>
</feature>
<feature type="region of interest" description="Disordered" evidence="2">
    <location>
        <begin position="1"/>
        <end position="62"/>
    </location>
</feature>